<dbReference type="VEuPathDB" id="FungiDB:H310_08183"/>
<organism evidence="1">
    <name type="scientific">Aphanomyces invadans</name>
    <dbReference type="NCBI Taxonomy" id="157072"/>
    <lineage>
        <taxon>Eukaryota</taxon>
        <taxon>Sar</taxon>
        <taxon>Stramenopiles</taxon>
        <taxon>Oomycota</taxon>
        <taxon>Saprolegniomycetes</taxon>
        <taxon>Saprolegniales</taxon>
        <taxon>Verrucalvaceae</taxon>
        <taxon>Aphanomyces</taxon>
    </lineage>
</organism>
<evidence type="ECO:0000313" key="1">
    <source>
        <dbReference type="EMBL" id="ETV99509.1"/>
    </source>
</evidence>
<dbReference type="EMBL" id="KI913967">
    <property type="protein sequence ID" value="ETV99509.1"/>
    <property type="molecule type" value="Genomic_DNA"/>
</dbReference>
<reference evidence="1" key="1">
    <citation type="submission" date="2013-12" db="EMBL/GenBank/DDBJ databases">
        <title>The Genome Sequence of Aphanomyces invadans NJM9701.</title>
        <authorList>
            <consortium name="The Broad Institute Genomics Platform"/>
            <person name="Russ C."/>
            <person name="Tyler B."/>
            <person name="van West P."/>
            <person name="Dieguez-Uribeondo J."/>
            <person name="Young S.K."/>
            <person name="Zeng Q."/>
            <person name="Gargeya S."/>
            <person name="Fitzgerald M."/>
            <person name="Abouelleil A."/>
            <person name="Alvarado L."/>
            <person name="Chapman S.B."/>
            <person name="Gainer-Dewar J."/>
            <person name="Goldberg J."/>
            <person name="Griggs A."/>
            <person name="Gujja S."/>
            <person name="Hansen M."/>
            <person name="Howarth C."/>
            <person name="Imamovic A."/>
            <person name="Ireland A."/>
            <person name="Larimer J."/>
            <person name="McCowan C."/>
            <person name="Murphy C."/>
            <person name="Pearson M."/>
            <person name="Poon T.W."/>
            <person name="Priest M."/>
            <person name="Roberts A."/>
            <person name="Saif S."/>
            <person name="Shea T."/>
            <person name="Sykes S."/>
            <person name="Wortman J."/>
            <person name="Nusbaum C."/>
            <person name="Birren B."/>
        </authorList>
    </citation>
    <scope>NUCLEOTIDE SEQUENCE [LARGE SCALE GENOMIC DNA]</scope>
    <source>
        <strain evidence="1">NJM9701</strain>
    </source>
</reference>
<dbReference type="RefSeq" id="XP_008872065.1">
    <property type="nucleotide sequence ID" value="XM_008873843.1"/>
</dbReference>
<dbReference type="PANTHER" id="PTHR34561">
    <property type="entry name" value="NADH DEHYDROGENASE [UBIQUINONE] 1 ALPHA SUBCOMPLEX ASSEMBLY FACTOR 8"/>
    <property type="match status" value="1"/>
</dbReference>
<dbReference type="eggNOG" id="ENOG502SETI">
    <property type="taxonomic scope" value="Eukaryota"/>
</dbReference>
<gene>
    <name evidence="1" type="ORF">H310_08183</name>
</gene>
<name>A0A024TZW6_9STRA</name>
<dbReference type="GO" id="GO:0032981">
    <property type="term" value="P:mitochondrial respiratory chain complex I assembly"/>
    <property type="evidence" value="ECO:0007669"/>
    <property type="project" value="InterPro"/>
</dbReference>
<dbReference type="OrthoDB" id="3821113at2759"/>
<evidence type="ECO:0008006" key="2">
    <source>
        <dbReference type="Google" id="ProtNLM"/>
    </source>
</evidence>
<dbReference type="PANTHER" id="PTHR34561:SF1">
    <property type="entry name" value="NADH DEHYDROGENASE [UBIQUINONE] 1 ALPHA SUBCOMPLEX ASSEMBLY FACTOR 8"/>
    <property type="match status" value="1"/>
</dbReference>
<dbReference type="GO" id="GO:0005739">
    <property type="term" value="C:mitochondrion"/>
    <property type="evidence" value="ECO:0007669"/>
    <property type="project" value="InterPro"/>
</dbReference>
<dbReference type="AlphaFoldDB" id="A0A024TZW6"/>
<dbReference type="InterPro" id="IPR034595">
    <property type="entry name" value="NDUFAF8"/>
</dbReference>
<sequence>MPGTTGARRMSQIFTQMAATCPVDIQVYGACVANIEGGVNRDACATEFAKLRQCFQRAAANAAKK</sequence>
<proteinExistence type="predicted"/>
<protein>
    <recommendedName>
        <fullName evidence="2">IMS import disulfide relay-system CHCH-CHCH-like Cx9C domain-containing protein</fullName>
    </recommendedName>
</protein>
<accession>A0A024TZW6</accession>
<dbReference type="GeneID" id="20085233"/>